<name>M5J5F9_9LACO</name>
<dbReference type="GO" id="GO:0045820">
    <property type="term" value="P:negative regulation of glycolytic process"/>
    <property type="evidence" value="ECO:0007669"/>
    <property type="project" value="TreeGrafter"/>
</dbReference>
<evidence type="ECO:0000256" key="1">
    <source>
        <dbReference type="ARBA" id="ARBA00022801"/>
    </source>
</evidence>
<dbReference type="GO" id="GO:0043456">
    <property type="term" value="P:regulation of pentose-phosphate shunt"/>
    <property type="evidence" value="ECO:0007669"/>
    <property type="project" value="TreeGrafter"/>
</dbReference>
<dbReference type="InterPro" id="IPR029033">
    <property type="entry name" value="His_PPase_superfam"/>
</dbReference>
<dbReference type="CDD" id="cd07067">
    <property type="entry name" value="HP_PGM_like"/>
    <property type="match status" value="1"/>
</dbReference>
<gene>
    <name evidence="4" type="ORF">D271_02279</name>
</gene>
<dbReference type="PANTHER" id="PTHR46517">
    <property type="entry name" value="FRUCTOSE-2,6-BISPHOSPHATASE TIGAR"/>
    <property type="match status" value="1"/>
</dbReference>
<dbReference type="SMART" id="SM00855">
    <property type="entry name" value="PGAM"/>
    <property type="match status" value="1"/>
</dbReference>
<feature type="binding site" evidence="3">
    <location>
        <position position="59"/>
    </location>
    <ligand>
        <name>substrate</name>
    </ligand>
</feature>
<dbReference type="SUPFAM" id="SSF53254">
    <property type="entry name" value="Phosphoglycerate mutase-like"/>
    <property type="match status" value="1"/>
</dbReference>
<dbReference type="GO" id="GO:0005829">
    <property type="term" value="C:cytosol"/>
    <property type="evidence" value="ECO:0007669"/>
    <property type="project" value="TreeGrafter"/>
</dbReference>
<sequence length="198" mass="22728">MKKKLYLVRHGQTLFNRLHKTQGWCDSPLTELGKKQARAAGKFLQNVEFDAAYASTSERTNDTLELIRDMPYIRLKDLREMSFGTFEGADEYLQPKNWFIDNPSAFVQYGGEDMADVQKRMNETITAIMEMEGNDTVLIVSHGGAIGNFLHKWAPETVKMIRSQRGIPNCTVSEIEYDPATKTFELINMTDPGRWYMD</sequence>
<dbReference type="PATRIC" id="fig|1227363.6.peg.448"/>
<organism evidence="4 5">
    <name type="scientific">Ligilactobacillus saerimneri 30a</name>
    <dbReference type="NCBI Taxonomy" id="1227363"/>
    <lineage>
        <taxon>Bacteria</taxon>
        <taxon>Bacillati</taxon>
        <taxon>Bacillota</taxon>
        <taxon>Bacilli</taxon>
        <taxon>Lactobacillales</taxon>
        <taxon>Lactobacillaceae</taxon>
        <taxon>Ligilactobacillus</taxon>
    </lineage>
</organism>
<keyword evidence="1" id="KW-0378">Hydrolase</keyword>
<dbReference type="InterPro" id="IPR051695">
    <property type="entry name" value="Phosphoglycerate_Mutase"/>
</dbReference>
<dbReference type="RefSeq" id="WP_009552162.1">
    <property type="nucleotide sequence ID" value="NZ_ANAG01000006.1"/>
</dbReference>
<dbReference type="STRING" id="1227363.D271_02279"/>
<evidence type="ECO:0000256" key="3">
    <source>
        <dbReference type="PIRSR" id="PIRSR613078-2"/>
    </source>
</evidence>
<proteinExistence type="predicted"/>
<dbReference type="Gene3D" id="3.40.50.1240">
    <property type="entry name" value="Phosphoglycerate mutase-like"/>
    <property type="match status" value="1"/>
</dbReference>
<feature type="active site" description="Proton donor/acceptor" evidence="2">
    <location>
        <position position="80"/>
    </location>
</feature>
<feature type="active site" description="Tele-phosphohistidine intermediate" evidence="2">
    <location>
        <position position="10"/>
    </location>
</feature>
<accession>M5J5F9</accession>
<dbReference type="Proteomes" id="UP000011912">
    <property type="component" value="Unassembled WGS sequence"/>
</dbReference>
<dbReference type="AlphaFoldDB" id="M5J5F9"/>
<comment type="caution">
    <text evidence="4">The sequence shown here is derived from an EMBL/GenBank/DDBJ whole genome shotgun (WGS) entry which is preliminary data.</text>
</comment>
<protein>
    <submittedName>
        <fullName evidence="4">Phosphoglycerate mutase</fullName>
    </submittedName>
</protein>
<dbReference type="InterPro" id="IPR001345">
    <property type="entry name" value="PG/BPGM_mutase_AS"/>
</dbReference>
<dbReference type="InterPro" id="IPR013078">
    <property type="entry name" value="His_Pase_superF_clade-1"/>
</dbReference>
<dbReference type="PIRSF" id="PIRSF000709">
    <property type="entry name" value="6PFK_2-Ptase"/>
    <property type="match status" value="1"/>
</dbReference>
<evidence type="ECO:0000256" key="2">
    <source>
        <dbReference type="PIRSR" id="PIRSR613078-1"/>
    </source>
</evidence>
<reference evidence="4 5" key="1">
    <citation type="journal article" date="2013" name="Genome Announc.">
        <title>Genome Sequence of Lactobacillus saerimneri 30a (Formerly Lactobacillus sp. Strain 30a), a Reference Lactic Acid Bacterium Strain Producing Biogenic Amines.</title>
        <authorList>
            <person name="Romano A."/>
            <person name="Trip H."/>
            <person name="Campbell-Sills H."/>
            <person name="Bouchez O."/>
            <person name="Sherman D."/>
            <person name="Lolkema J.S."/>
            <person name="Lucas P.M."/>
        </authorList>
    </citation>
    <scope>NUCLEOTIDE SEQUENCE [LARGE SCALE GENOMIC DNA]</scope>
    <source>
        <strain evidence="4 5">30a</strain>
    </source>
</reference>
<dbReference type="PROSITE" id="PS00175">
    <property type="entry name" value="PG_MUTASE"/>
    <property type="match status" value="1"/>
</dbReference>
<dbReference type="EMBL" id="ANAG01000006">
    <property type="protein sequence ID" value="EKW99501.1"/>
    <property type="molecule type" value="Genomic_DNA"/>
</dbReference>
<dbReference type="PANTHER" id="PTHR46517:SF1">
    <property type="entry name" value="FRUCTOSE-2,6-BISPHOSPHATASE TIGAR"/>
    <property type="match status" value="1"/>
</dbReference>
<dbReference type="Pfam" id="PF00300">
    <property type="entry name" value="His_Phos_1"/>
    <property type="match status" value="1"/>
</dbReference>
<keyword evidence="5" id="KW-1185">Reference proteome</keyword>
<evidence type="ECO:0000313" key="5">
    <source>
        <dbReference type="Proteomes" id="UP000011912"/>
    </source>
</evidence>
<evidence type="ECO:0000313" key="4">
    <source>
        <dbReference type="EMBL" id="EKW99501.1"/>
    </source>
</evidence>
<feature type="binding site" evidence="3">
    <location>
        <begin position="9"/>
        <end position="16"/>
    </location>
    <ligand>
        <name>substrate</name>
    </ligand>
</feature>
<dbReference type="GO" id="GO:0004331">
    <property type="term" value="F:fructose-2,6-bisphosphate 2-phosphatase activity"/>
    <property type="evidence" value="ECO:0007669"/>
    <property type="project" value="TreeGrafter"/>
</dbReference>